<comment type="caution">
    <text evidence="2">The sequence shown here is derived from an EMBL/GenBank/DDBJ whole genome shotgun (WGS) entry which is preliminary data.</text>
</comment>
<dbReference type="InterPro" id="IPR052895">
    <property type="entry name" value="HetReg/Transcr_Mod"/>
</dbReference>
<dbReference type="Pfam" id="PF06985">
    <property type="entry name" value="HET"/>
    <property type="match status" value="1"/>
</dbReference>
<dbReference type="PANTHER" id="PTHR24148:SF64">
    <property type="entry name" value="HETEROKARYON INCOMPATIBILITY DOMAIN-CONTAINING PROTEIN"/>
    <property type="match status" value="1"/>
</dbReference>
<keyword evidence="3" id="KW-1185">Reference proteome</keyword>
<dbReference type="Proteomes" id="UP001152130">
    <property type="component" value="Unassembled WGS sequence"/>
</dbReference>
<organism evidence="2 3">
    <name type="scientific">Fusarium irregulare</name>
    <dbReference type="NCBI Taxonomy" id="2494466"/>
    <lineage>
        <taxon>Eukaryota</taxon>
        <taxon>Fungi</taxon>
        <taxon>Dikarya</taxon>
        <taxon>Ascomycota</taxon>
        <taxon>Pezizomycotina</taxon>
        <taxon>Sordariomycetes</taxon>
        <taxon>Hypocreomycetidae</taxon>
        <taxon>Hypocreales</taxon>
        <taxon>Nectriaceae</taxon>
        <taxon>Fusarium</taxon>
        <taxon>Fusarium incarnatum-equiseti species complex</taxon>
    </lineage>
</organism>
<sequence length="545" mass="62206">MTITPHLKEAIGCLGTIKRDTEWIWIDQICINQEDDLERAVQVGMMKDIYASCKGTIIWSGTHVSGIETVPPLVERFSIFYAEDMNPDGTRKRSRYTRAEYEGLKLPPAHDTSWAALNNILCRPWFVRSWVIQETALSKHLPRIFCGTKELSWQSFVFATLWILDISYEFTPLSRTPANVPALRSLKFFNELLTFGLPWDLTTLLNKSIQSKASEPRDRVYSLLALTNEFGETGNLPLALRADYQKPVEAILRDVTRHIISTTKSLRILTLIRYTPDWNSLPSWVIDFSANAEWFRISYFSWDPHSDKGHSLIEISNDAAGGHPVVIDDSLSEHVLGLQGLQIDIIEGICEVMKQNELSSFNLSIWMAWQNACERLSSRYKSIEAIARAFMVTLTADWSLSDSQRVSDLPLVYFWHFLLDICNEISTASELRDAVDAERAHIRDLISAETEKTDDENPFSLHLDAAHERRLFFSKDLAYIGLGPKVVQQNDVICVLFGGATPFILRPSGDKYRFVGECYVFELMTGEAIQDWKSGKHTLNEFQIY</sequence>
<accession>A0A9W8UBM6</accession>
<dbReference type="OrthoDB" id="2157530at2759"/>
<evidence type="ECO:0000313" key="2">
    <source>
        <dbReference type="EMBL" id="KAJ4015526.1"/>
    </source>
</evidence>
<evidence type="ECO:0000313" key="3">
    <source>
        <dbReference type="Proteomes" id="UP001152130"/>
    </source>
</evidence>
<proteinExistence type="predicted"/>
<gene>
    <name evidence="2" type="ORF">NW766_005871</name>
</gene>
<evidence type="ECO:0000259" key="1">
    <source>
        <dbReference type="Pfam" id="PF06985"/>
    </source>
</evidence>
<dbReference type="PANTHER" id="PTHR24148">
    <property type="entry name" value="ANKYRIN REPEAT DOMAIN-CONTAINING PROTEIN 39 HOMOLOG-RELATED"/>
    <property type="match status" value="1"/>
</dbReference>
<dbReference type="AlphaFoldDB" id="A0A9W8UBM6"/>
<dbReference type="Pfam" id="PF26639">
    <property type="entry name" value="Het-6_barrel"/>
    <property type="match status" value="1"/>
</dbReference>
<reference evidence="2" key="1">
    <citation type="submission" date="2022-10" db="EMBL/GenBank/DDBJ databases">
        <title>Fusarium specimens isolated from Avocado Roots.</title>
        <authorList>
            <person name="Stajich J."/>
            <person name="Roper C."/>
            <person name="Heimlech-Rivalta G."/>
        </authorList>
    </citation>
    <scope>NUCLEOTIDE SEQUENCE</scope>
    <source>
        <strain evidence="2">CF00143</strain>
    </source>
</reference>
<dbReference type="InterPro" id="IPR010730">
    <property type="entry name" value="HET"/>
</dbReference>
<feature type="domain" description="Heterokaryon incompatibility" evidence="1">
    <location>
        <begin position="3"/>
        <end position="134"/>
    </location>
</feature>
<dbReference type="EMBL" id="JAPDHF010000007">
    <property type="protein sequence ID" value="KAJ4015526.1"/>
    <property type="molecule type" value="Genomic_DNA"/>
</dbReference>
<name>A0A9W8UBM6_9HYPO</name>
<protein>
    <recommendedName>
        <fullName evidence="1">Heterokaryon incompatibility domain-containing protein</fullName>
    </recommendedName>
</protein>